<reference evidence="4 5" key="2">
    <citation type="submission" date="2018-11" db="EMBL/GenBank/DDBJ databases">
        <authorList>
            <consortium name="Pathogen Informatics"/>
        </authorList>
    </citation>
    <scope>NUCLEOTIDE SEQUENCE [LARGE SCALE GENOMIC DNA]</scope>
</reference>
<sequence length="226" mass="26108">MERDETEKSESKYTVKYLQELMDDRRIVKAGPKKYAEVWELLDQQVNMVALHIARFGVKRGEVPPLGKTVRKRVNVSAEVAIPVEKYPGFNFVGRIIGPGGMYITHLEHTTGCKIIITGVHRPESRRPPPRIIACENAGPTVLIRCRDFEHLARAKVECAVKRINKLLVPPPEGYDPLKRRQLLEWSIINGTYETRKAYADYDAAEKHTRDRNRNRSDWCTSRRRM</sequence>
<dbReference type="SUPFAM" id="SSF54791">
    <property type="entry name" value="Eukaryotic type KH-domain (KH-domain type I)"/>
    <property type="match status" value="1"/>
</dbReference>
<feature type="compositionally biased region" description="Basic and acidic residues" evidence="2">
    <location>
        <begin position="205"/>
        <end position="217"/>
    </location>
</feature>
<keyword evidence="5" id="KW-1185">Reference proteome</keyword>
<reference evidence="6" key="1">
    <citation type="submission" date="2016-06" db="UniProtKB">
        <authorList>
            <consortium name="WormBaseParasite"/>
        </authorList>
    </citation>
    <scope>IDENTIFICATION</scope>
</reference>
<gene>
    <name evidence="4" type="ORF">SBAD_LOCUS6966</name>
</gene>
<dbReference type="Pfam" id="PF22675">
    <property type="entry name" value="KH-I_KHDC4-BBP"/>
    <property type="match status" value="1"/>
</dbReference>
<proteinExistence type="predicted"/>
<accession>A0A183ITL9</accession>
<feature type="region of interest" description="Disordered" evidence="2">
    <location>
        <begin position="205"/>
        <end position="226"/>
    </location>
</feature>
<evidence type="ECO:0000313" key="4">
    <source>
        <dbReference type="EMBL" id="VDP11325.1"/>
    </source>
</evidence>
<dbReference type="InterPro" id="IPR045071">
    <property type="entry name" value="BBP-like"/>
</dbReference>
<protein>
    <submittedName>
        <fullName evidence="6">KH domain-containing protein</fullName>
    </submittedName>
</protein>
<dbReference type="AlphaFoldDB" id="A0A183ITL9"/>
<evidence type="ECO:0000313" key="5">
    <source>
        <dbReference type="Proteomes" id="UP000270296"/>
    </source>
</evidence>
<evidence type="ECO:0000256" key="1">
    <source>
        <dbReference type="ARBA" id="ARBA00022884"/>
    </source>
</evidence>
<dbReference type="InterPro" id="IPR036612">
    <property type="entry name" value="KH_dom_type_1_sf"/>
</dbReference>
<dbReference type="InterPro" id="IPR004087">
    <property type="entry name" value="KH_dom"/>
</dbReference>
<organism evidence="6">
    <name type="scientific">Soboliphyme baturini</name>
    <dbReference type="NCBI Taxonomy" id="241478"/>
    <lineage>
        <taxon>Eukaryota</taxon>
        <taxon>Metazoa</taxon>
        <taxon>Ecdysozoa</taxon>
        <taxon>Nematoda</taxon>
        <taxon>Enoplea</taxon>
        <taxon>Dorylaimia</taxon>
        <taxon>Dioctophymatida</taxon>
        <taxon>Dioctophymatoidea</taxon>
        <taxon>Soboliphymatidae</taxon>
        <taxon>Soboliphyme</taxon>
    </lineage>
</organism>
<dbReference type="PANTHER" id="PTHR11208:SF147">
    <property type="entry name" value="RNA-BINDING PROTEIN ASD-2"/>
    <property type="match status" value="1"/>
</dbReference>
<dbReference type="GO" id="GO:0005634">
    <property type="term" value="C:nucleus"/>
    <property type="evidence" value="ECO:0007669"/>
    <property type="project" value="TreeGrafter"/>
</dbReference>
<name>A0A183ITL9_9BILA</name>
<dbReference type="GO" id="GO:0003729">
    <property type="term" value="F:mRNA binding"/>
    <property type="evidence" value="ECO:0007669"/>
    <property type="project" value="TreeGrafter"/>
</dbReference>
<evidence type="ECO:0000259" key="3">
    <source>
        <dbReference type="SMART" id="SM00322"/>
    </source>
</evidence>
<dbReference type="EMBL" id="UZAM01010200">
    <property type="protein sequence ID" value="VDP11325.1"/>
    <property type="molecule type" value="Genomic_DNA"/>
</dbReference>
<dbReference type="WBParaSite" id="SBAD_0000723101-mRNA-1">
    <property type="protein sequence ID" value="SBAD_0000723101-mRNA-1"/>
    <property type="gene ID" value="SBAD_0000723101"/>
</dbReference>
<evidence type="ECO:0000313" key="6">
    <source>
        <dbReference type="WBParaSite" id="SBAD_0000723101-mRNA-1"/>
    </source>
</evidence>
<evidence type="ECO:0000256" key="2">
    <source>
        <dbReference type="SAM" id="MobiDB-lite"/>
    </source>
</evidence>
<dbReference type="GO" id="GO:0048024">
    <property type="term" value="P:regulation of mRNA splicing, via spliceosome"/>
    <property type="evidence" value="ECO:0007669"/>
    <property type="project" value="TreeGrafter"/>
</dbReference>
<dbReference type="SMART" id="SM00322">
    <property type="entry name" value="KH"/>
    <property type="match status" value="1"/>
</dbReference>
<dbReference type="PANTHER" id="PTHR11208">
    <property type="entry name" value="RNA-BINDING PROTEIN RELATED"/>
    <property type="match status" value="1"/>
</dbReference>
<dbReference type="Gene3D" id="3.30.1370.10">
    <property type="entry name" value="K Homology domain, type 1"/>
    <property type="match status" value="1"/>
</dbReference>
<dbReference type="OrthoDB" id="6777263at2759"/>
<keyword evidence="1" id="KW-0694">RNA-binding</keyword>
<dbReference type="InterPro" id="IPR055256">
    <property type="entry name" value="KH_1_KHDC4/BBP-like"/>
</dbReference>
<feature type="domain" description="K Homology" evidence="3">
    <location>
        <begin position="74"/>
        <end position="169"/>
    </location>
</feature>
<dbReference type="Proteomes" id="UP000270296">
    <property type="component" value="Unassembled WGS sequence"/>
</dbReference>